<name>A0ABN9SC59_9DINO</name>
<comment type="caution">
    <text evidence="2">The sequence shown here is derived from an EMBL/GenBank/DDBJ whole genome shotgun (WGS) entry which is preliminary data.</text>
</comment>
<keyword evidence="3" id="KW-1185">Reference proteome</keyword>
<dbReference type="Proteomes" id="UP001189429">
    <property type="component" value="Unassembled WGS sequence"/>
</dbReference>
<gene>
    <name evidence="2" type="ORF">PCOR1329_LOCUS27973</name>
</gene>
<evidence type="ECO:0000313" key="2">
    <source>
        <dbReference type="EMBL" id="CAK0828838.1"/>
    </source>
</evidence>
<accession>A0ABN9SC59</accession>
<feature type="compositionally biased region" description="Low complexity" evidence="1">
    <location>
        <begin position="277"/>
        <end position="289"/>
    </location>
</feature>
<sequence>MLRTRGAGAGGALRAGRLRYGVHVAACGGPAVRAAGRWLVRPGGPDALPEGARFRPVLLSLPEAAGRVPRDVGTRRRVGPRSGGARQARRASCGLGFVGVERALLAPRTMALDPTSHPNASAQRFEGLAGRLPQPSVSPCPPRPKLQGRVVQATKVEEVTFPSLLRLCLWYDKPLVVCCLANTPFRPVLRSIFLKVTEPFLDRAVFVLAEDPDLYEYAITQHINTLKGTRVAYYADHAMRALNPTDSFNWDPINHRLDDQAGITKFLEDRRTTSSWRPRAATPSCPAPARRARRRAGRGARAERGRRRC</sequence>
<protein>
    <submittedName>
        <fullName evidence="2">Uncharacterized protein</fullName>
    </submittedName>
</protein>
<feature type="region of interest" description="Disordered" evidence="1">
    <location>
        <begin position="270"/>
        <end position="309"/>
    </location>
</feature>
<dbReference type="EMBL" id="CAUYUJ010010224">
    <property type="protein sequence ID" value="CAK0828838.1"/>
    <property type="molecule type" value="Genomic_DNA"/>
</dbReference>
<feature type="compositionally biased region" description="Basic residues" evidence="1">
    <location>
        <begin position="290"/>
        <end position="309"/>
    </location>
</feature>
<evidence type="ECO:0000256" key="1">
    <source>
        <dbReference type="SAM" id="MobiDB-lite"/>
    </source>
</evidence>
<proteinExistence type="predicted"/>
<organism evidence="2 3">
    <name type="scientific">Prorocentrum cordatum</name>
    <dbReference type="NCBI Taxonomy" id="2364126"/>
    <lineage>
        <taxon>Eukaryota</taxon>
        <taxon>Sar</taxon>
        <taxon>Alveolata</taxon>
        <taxon>Dinophyceae</taxon>
        <taxon>Prorocentrales</taxon>
        <taxon>Prorocentraceae</taxon>
        <taxon>Prorocentrum</taxon>
    </lineage>
</organism>
<reference evidence="2" key="1">
    <citation type="submission" date="2023-10" db="EMBL/GenBank/DDBJ databases">
        <authorList>
            <person name="Chen Y."/>
            <person name="Shah S."/>
            <person name="Dougan E. K."/>
            <person name="Thang M."/>
            <person name="Chan C."/>
        </authorList>
    </citation>
    <scope>NUCLEOTIDE SEQUENCE [LARGE SCALE GENOMIC DNA]</scope>
</reference>
<evidence type="ECO:0000313" key="3">
    <source>
        <dbReference type="Proteomes" id="UP001189429"/>
    </source>
</evidence>